<dbReference type="Pfam" id="PF00830">
    <property type="entry name" value="Ribosomal_L28"/>
    <property type="match status" value="1"/>
</dbReference>
<sequence>MRVPAGTTRQGLGRTPIVGYHIEVAWRRRATAARVDDPSGSGTPRVRTFDHSSPGRGSGVHDDQEQTVAANCDVCGKGPGFGHSISHSHVRTKRRWNPNIQRVRAIVGAPPSA</sequence>
<evidence type="ECO:0000256" key="1">
    <source>
        <dbReference type="ARBA" id="ARBA00008760"/>
    </source>
</evidence>
<keyword evidence="2" id="KW-0689">Ribosomal protein</keyword>
<dbReference type="InterPro" id="IPR026569">
    <property type="entry name" value="Ribosomal_bL28"/>
</dbReference>
<dbReference type="InterPro" id="IPR037147">
    <property type="entry name" value="Ribosomal_bL28_sf"/>
</dbReference>
<accession>A0ABQ6I5Y6</accession>
<dbReference type="Gene3D" id="2.30.170.40">
    <property type="entry name" value="Ribosomal protein L28/L24"/>
    <property type="match status" value="1"/>
</dbReference>
<proteinExistence type="inferred from homology"/>
<dbReference type="PANTHER" id="PTHR39080:SF1">
    <property type="entry name" value="LARGE RIBOSOMAL SUBUNIT PROTEIN BL28A"/>
    <property type="match status" value="1"/>
</dbReference>
<reference evidence="7" key="1">
    <citation type="journal article" date="2019" name="Int. J. Syst. Evol. Microbiol.">
        <title>The Global Catalogue of Microorganisms (GCM) 10K type strain sequencing project: providing services to taxonomists for standard genome sequencing and annotation.</title>
        <authorList>
            <consortium name="The Broad Institute Genomics Platform"/>
            <consortium name="The Broad Institute Genome Sequencing Center for Infectious Disease"/>
            <person name="Wu L."/>
            <person name="Ma J."/>
        </authorList>
    </citation>
    <scope>NUCLEOTIDE SEQUENCE [LARGE SCALE GENOMIC DNA]</scope>
    <source>
        <strain evidence="7">NBRC 106348</strain>
    </source>
</reference>
<evidence type="ECO:0000256" key="2">
    <source>
        <dbReference type="ARBA" id="ARBA00022980"/>
    </source>
</evidence>
<gene>
    <name evidence="6" type="ORF">GCM10025864_31320</name>
</gene>
<evidence type="ECO:0000256" key="3">
    <source>
        <dbReference type="ARBA" id="ARBA00023274"/>
    </source>
</evidence>
<protein>
    <recommendedName>
        <fullName evidence="4">Large ribosomal subunit protein bL28</fullName>
    </recommendedName>
</protein>
<comment type="similarity">
    <text evidence="1">Belongs to the bacterial ribosomal protein bL28 family.</text>
</comment>
<dbReference type="InterPro" id="IPR050096">
    <property type="entry name" value="Bacterial_rp_bL28"/>
</dbReference>
<name>A0ABQ6I5Y6_9MICO</name>
<comment type="caution">
    <text evidence="6">The sequence shown here is derived from an EMBL/GenBank/DDBJ whole genome shotgun (WGS) entry which is preliminary data.</text>
</comment>
<dbReference type="InterPro" id="IPR001383">
    <property type="entry name" value="Ribosomal_bL28_bact-type"/>
</dbReference>
<organism evidence="6 7">
    <name type="scientific">Luteimicrobium album</name>
    <dbReference type="NCBI Taxonomy" id="1054550"/>
    <lineage>
        <taxon>Bacteria</taxon>
        <taxon>Bacillati</taxon>
        <taxon>Actinomycetota</taxon>
        <taxon>Actinomycetes</taxon>
        <taxon>Micrococcales</taxon>
        <taxon>Luteimicrobium</taxon>
    </lineage>
</organism>
<dbReference type="Proteomes" id="UP001157091">
    <property type="component" value="Unassembled WGS sequence"/>
</dbReference>
<evidence type="ECO:0000313" key="6">
    <source>
        <dbReference type="EMBL" id="GMA25373.1"/>
    </source>
</evidence>
<evidence type="ECO:0000256" key="4">
    <source>
        <dbReference type="ARBA" id="ARBA00035174"/>
    </source>
</evidence>
<dbReference type="InterPro" id="IPR034704">
    <property type="entry name" value="Ribosomal_bL28/bL31-like_sf"/>
</dbReference>
<evidence type="ECO:0000256" key="5">
    <source>
        <dbReference type="SAM" id="MobiDB-lite"/>
    </source>
</evidence>
<dbReference type="NCBIfam" id="TIGR00009">
    <property type="entry name" value="L28"/>
    <property type="match status" value="1"/>
</dbReference>
<keyword evidence="7" id="KW-1185">Reference proteome</keyword>
<dbReference type="EMBL" id="BSUK01000001">
    <property type="protein sequence ID" value="GMA25373.1"/>
    <property type="molecule type" value="Genomic_DNA"/>
</dbReference>
<keyword evidence="3" id="KW-0687">Ribonucleoprotein</keyword>
<evidence type="ECO:0000313" key="7">
    <source>
        <dbReference type="Proteomes" id="UP001157091"/>
    </source>
</evidence>
<feature type="region of interest" description="Disordered" evidence="5">
    <location>
        <begin position="32"/>
        <end position="64"/>
    </location>
</feature>
<dbReference type="PANTHER" id="PTHR39080">
    <property type="entry name" value="50S RIBOSOMAL PROTEIN L28"/>
    <property type="match status" value="1"/>
</dbReference>
<dbReference type="SUPFAM" id="SSF143800">
    <property type="entry name" value="L28p-like"/>
    <property type="match status" value="1"/>
</dbReference>